<sequence length="365" mass="39393">MTTRLVVERNDLRAFHWADSPTNSVDDGEVRLRIDAFALTSNNITYAALGDAMAYWQFFPTSDPGTGHVPVWGFASVVESRCAGVEVGERFYGYWPIGDDVVLQAEGVHPAGFTDGAEHRRALHPIYNHYVRCSADPGYAAHREAQQALLRPLFATAFLIDDFLADNGFFGATTVVLSSASSKTAYGTAFCLAQRRATADAVTVVGLTSPANAAFTRALGCYDEVLCYDDVATALPEVESVYVDFSGDPAVRAAVHRRLGDRLAYSCLVGATHWDALGGGDELPGPAPVLFFAPDQAGKRIAQWGPAGFQERMAAAWTAFMEPVTNAEHPWLTVVRRQGRDAVEQSYTALLDGTVPAAEGHILSV</sequence>
<proteinExistence type="predicted"/>
<dbReference type="Pfam" id="PF11017">
    <property type="entry name" value="DUF2855"/>
    <property type="match status" value="1"/>
</dbReference>
<accession>A0A7I7T4G9</accession>
<organism evidence="1 2">
    <name type="scientific">Mycolicibacterium helvum</name>
    <dbReference type="NCBI Taxonomy" id="1534349"/>
    <lineage>
        <taxon>Bacteria</taxon>
        <taxon>Bacillati</taxon>
        <taxon>Actinomycetota</taxon>
        <taxon>Actinomycetes</taxon>
        <taxon>Mycobacteriales</taxon>
        <taxon>Mycobacteriaceae</taxon>
        <taxon>Mycolicibacterium</taxon>
    </lineage>
</organism>
<name>A0A7I7T4G9_9MYCO</name>
<dbReference type="Proteomes" id="UP000467148">
    <property type="component" value="Chromosome"/>
</dbReference>
<protein>
    <recommendedName>
        <fullName evidence="3">DUF2855 domain-containing protein</fullName>
    </recommendedName>
</protein>
<dbReference type="RefSeq" id="WP_170314155.1">
    <property type="nucleotide sequence ID" value="NZ_AP022596.1"/>
</dbReference>
<evidence type="ECO:0000313" key="1">
    <source>
        <dbReference type="EMBL" id="BBY63115.1"/>
    </source>
</evidence>
<gene>
    <name evidence="1" type="ORF">MHEL_13580</name>
</gene>
<evidence type="ECO:0000313" key="2">
    <source>
        <dbReference type="Proteomes" id="UP000467148"/>
    </source>
</evidence>
<dbReference type="SUPFAM" id="SSF50129">
    <property type="entry name" value="GroES-like"/>
    <property type="match status" value="1"/>
</dbReference>
<dbReference type="EMBL" id="AP022596">
    <property type="protein sequence ID" value="BBY63115.1"/>
    <property type="molecule type" value="Genomic_DNA"/>
</dbReference>
<keyword evidence="2" id="KW-1185">Reference proteome</keyword>
<dbReference type="InterPro" id="IPR021276">
    <property type="entry name" value="DUF2855"/>
</dbReference>
<dbReference type="AlphaFoldDB" id="A0A7I7T4G9"/>
<reference evidence="1 2" key="1">
    <citation type="journal article" date="2019" name="Emerg. Microbes Infect.">
        <title>Comprehensive subspecies identification of 175 nontuberculous mycobacteria species based on 7547 genomic profiles.</title>
        <authorList>
            <person name="Matsumoto Y."/>
            <person name="Kinjo T."/>
            <person name="Motooka D."/>
            <person name="Nabeya D."/>
            <person name="Jung N."/>
            <person name="Uechi K."/>
            <person name="Horii T."/>
            <person name="Iida T."/>
            <person name="Fujita J."/>
            <person name="Nakamura S."/>
        </authorList>
    </citation>
    <scope>NUCLEOTIDE SEQUENCE [LARGE SCALE GENOMIC DNA]</scope>
    <source>
        <strain evidence="1 2">JCM 30396</strain>
    </source>
</reference>
<evidence type="ECO:0008006" key="3">
    <source>
        <dbReference type="Google" id="ProtNLM"/>
    </source>
</evidence>
<dbReference type="InterPro" id="IPR011032">
    <property type="entry name" value="GroES-like_sf"/>
</dbReference>
<dbReference type="KEGG" id="mhev:MHEL_13580"/>